<protein>
    <submittedName>
        <fullName evidence="1">Uncharacterized protein</fullName>
    </submittedName>
</protein>
<organism evidence="1 2">
    <name type="scientific">Ohtaekwangia koreensis</name>
    <dbReference type="NCBI Taxonomy" id="688867"/>
    <lineage>
        <taxon>Bacteria</taxon>
        <taxon>Pseudomonadati</taxon>
        <taxon>Bacteroidota</taxon>
        <taxon>Cytophagia</taxon>
        <taxon>Cytophagales</taxon>
        <taxon>Fulvivirgaceae</taxon>
        <taxon>Ohtaekwangia</taxon>
    </lineage>
</organism>
<proteinExistence type="predicted"/>
<gene>
    <name evidence="1" type="ORF">SAMN05660236_5686</name>
</gene>
<dbReference type="EMBL" id="FUZU01000005">
    <property type="protein sequence ID" value="SKC88765.1"/>
    <property type="molecule type" value="Genomic_DNA"/>
</dbReference>
<reference evidence="1 2" key="1">
    <citation type="submission" date="2017-02" db="EMBL/GenBank/DDBJ databases">
        <authorList>
            <person name="Peterson S.W."/>
        </authorList>
    </citation>
    <scope>NUCLEOTIDE SEQUENCE [LARGE SCALE GENOMIC DNA]</scope>
    <source>
        <strain evidence="1 2">DSM 25262</strain>
    </source>
</reference>
<dbReference type="Proteomes" id="UP000190961">
    <property type="component" value="Unassembled WGS sequence"/>
</dbReference>
<keyword evidence="2" id="KW-1185">Reference proteome</keyword>
<evidence type="ECO:0000313" key="2">
    <source>
        <dbReference type="Proteomes" id="UP000190961"/>
    </source>
</evidence>
<name>A0A1T5MKM4_9BACT</name>
<accession>A0A1T5MKM4</accession>
<dbReference type="STRING" id="688867.SAMN05660236_5686"/>
<sequence length="47" mass="5262">MSFNLVAKGKSVGFINNKRILNKALTLSHNYVLPHLKIPTAIPIYIL</sequence>
<dbReference type="AlphaFoldDB" id="A0A1T5MKM4"/>
<evidence type="ECO:0000313" key="1">
    <source>
        <dbReference type="EMBL" id="SKC88765.1"/>
    </source>
</evidence>